<reference evidence="5" key="1">
    <citation type="submission" date="2020-06" db="EMBL/GenBank/DDBJ databases">
        <authorList>
            <consortium name="Plant Systems Biology data submission"/>
        </authorList>
    </citation>
    <scope>NUCLEOTIDE SEQUENCE</scope>
    <source>
        <strain evidence="5">D6</strain>
    </source>
</reference>
<dbReference type="Gene3D" id="3.30.1360.120">
    <property type="entry name" value="Probable tRNA modification gtpase trme, domain 1"/>
    <property type="match status" value="1"/>
</dbReference>
<dbReference type="NCBIfam" id="TIGR03317">
    <property type="entry name" value="ygfZ_signature"/>
    <property type="match status" value="1"/>
</dbReference>
<dbReference type="GO" id="GO:0005759">
    <property type="term" value="C:mitochondrial matrix"/>
    <property type="evidence" value="ECO:0007669"/>
    <property type="project" value="TreeGrafter"/>
</dbReference>
<dbReference type="PANTHER" id="PTHR22602">
    <property type="entry name" value="TRANSFERASE CAF17, MITOCHONDRIAL-RELATED"/>
    <property type="match status" value="1"/>
</dbReference>
<name>A0A9N8HS58_9STRA</name>
<keyword evidence="6" id="KW-1185">Reference proteome</keyword>
<protein>
    <submittedName>
        <fullName evidence="5">Transferase CAF17</fullName>
    </submittedName>
</protein>
<evidence type="ECO:0000256" key="3">
    <source>
        <dbReference type="ARBA" id="ARBA00023128"/>
    </source>
</evidence>
<evidence type="ECO:0000256" key="4">
    <source>
        <dbReference type="SAM" id="MobiDB-lite"/>
    </source>
</evidence>
<evidence type="ECO:0000313" key="5">
    <source>
        <dbReference type="EMBL" id="CAB9522850.1"/>
    </source>
</evidence>
<dbReference type="OrthoDB" id="191995at2759"/>
<dbReference type="AlphaFoldDB" id="A0A9N8HS58"/>
<sequence length="483" mass="53754">MSKVVGSFGRLWGRGFESFLPDQRRILSIKGKGATNYLQGLVTCDLLSDPTPCTPEPLDDKQPGIPLKYQRTAKDYEDLPKVEFSKKCRSACFLDNKGRIVTDSILWKATEEQYFIDVPADTSDTLLEHLKQFKLRRTKVTIEDCSDHTTSHVVFGTLNAQATPEGFLAAMDPRHPSLGMRVLTLPVEKQQQQQSAQEQRDYFAELLSSTFPESIGNYDVVRRLVGVAEGAEIQGKVASECNQEFLNAVSYHKGCYLGQELTARVHHTGVLRKRIMPLFLNSTNTEIPGAWAVASQLQEGRKLNKFTKKELNALPTRLPRLSVLGAGNLVGLMSASIAPDIPDDIPEAQEELKKVQREAGVLLSELEEHATQGSKITDAKDGKTVGQIVSAPAKGTNVVLAMMRLDRVGLLGEDSTWDRTNRVKVGDGSGEFRFLPYLPLWWPTIDGSTGKALIEDHDDDEYDDDDEEDSDEERDESNDNRQS</sequence>
<proteinExistence type="predicted"/>
<dbReference type="GO" id="GO:0016740">
    <property type="term" value="F:transferase activity"/>
    <property type="evidence" value="ECO:0007669"/>
    <property type="project" value="UniProtKB-KW"/>
</dbReference>
<dbReference type="InterPro" id="IPR017703">
    <property type="entry name" value="YgfZ/GCV_T_CS"/>
</dbReference>
<dbReference type="InterPro" id="IPR027266">
    <property type="entry name" value="TrmE/GcvT-like"/>
</dbReference>
<dbReference type="Proteomes" id="UP001153069">
    <property type="component" value="Unassembled WGS sequence"/>
</dbReference>
<comment type="caution">
    <text evidence="5">The sequence shown here is derived from an EMBL/GenBank/DDBJ whole genome shotgun (WGS) entry which is preliminary data.</text>
</comment>
<dbReference type="EMBL" id="CAICTM010001346">
    <property type="protein sequence ID" value="CAB9522850.1"/>
    <property type="molecule type" value="Genomic_DNA"/>
</dbReference>
<dbReference type="SUPFAM" id="SSF103025">
    <property type="entry name" value="Folate-binding domain"/>
    <property type="match status" value="1"/>
</dbReference>
<comment type="subcellular location">
    <subcellularLocation>
        <location evidence="1">Mitochondrion</location>
    </subcellularLocation>
</comment>
<evidence type="ECO:0000256" key="2">
    <source>
        <dbReference type="ARBA" id="ARBA00022946"/>
    </source>
</evidence>
<dbReference type="PANTHER" id="PTHR22602:SF0">
    <property type="entry name" value="TRANSFERASE CAF17, MITOCHONDRIAL-RELATED"/>
    <property type="match status" value="1"/>
</dbReference>
<keyword evidence="5" id="KW-0808">Transferase</keyword>
<evidence type="ECO:0000256" key="1">
    <source>
        <dbReference type="ARBA" id="ARBA00004173"/>
    </source>
</evidence>
<dbReference type="Gene3D" id="2.40.30.160">
    <property type="match status" value="1"/>
</dbReference>
<keyword evidence="2" id="KW-0809">Transit peptide</keyword>
<dbReference type="InterPro" id="IPR045179">
    <property type="entry name" value="YgfZ/GcvT"/>
</dbReference>
<accession>A0A9N8HS58</accession>
<feature type="compositionally biased region" description="Acidic residues" evidence="4">
    <location>
        <begin position="456"/>
        <end position="476"/>
    </location>
</feature>
<gene>
    <name evidence="5" type="ORF">SEMRO_1348_G265060.1</name>
</gene>
<feature type="region of interest" description="Disordered" evidence="4">
    <location>
        <begin position="450"/>
        <end position="483"/>
    </location>
</feature>
<evidence type="ECO:0000313" key="6">
    <source>
        <dbReference type="Proteomes" id="UP001153069"/>
    </source>
</evidence>
<dbReference type="GO" id="GO:0016226">
    <property type="term" value="P:iron-sulfur cluster assembly"/>
    <property type="evidence" value="ECO:0007669"/>
    <property type="project" value="TreeGrafter"/>
</dbReference>
<organism evidence="5 6">
    <name type="scientific">Seminavis robusta</name>
    <dbReference type="NCBI Taxonomy" id="568900"/>
    <lineage>
        <taxon>Eukaryota</taxon>
        <taxon>Sar</taxon>
        <taxon>Stramenopiles</taxon>
        <taxon>Ochrophyta</taxon>
        <taxon>Bacillariophyta</taxon>
        <taxon>Bacillariophyceae</taxon>
        <taxon>Bacillariophycidae</taxon>
        <taxon>Naviculales</taxon>
        <taxon>Naviculaceae</taxon>
        <taxon>Seminavis</taxon>
    </lineage>
</organism>
<keyword evidence="3" id="KW-0496">Mitochondrion</keyword>